<dbReference type="Pfam" id="PF13183">
    <property type="entry name" value="Fer4_8"/>
    <property type="match status" value="1"/>
</dbReference>
<dbReference type="InterPro" id="IPR009051">
    <property type="entry name" value="Helical_ferredxn"/>
</dbReference>
<evidence type="ECO:0000256" key="9">
    <source>
        <dbReference type="ARBA" id="ARBA00023002"/>
    </source>
</evidence>
<dbReference type="InterPro" id="IPR036010">
    <property type="entry name" value="2Fe-2S_ferredoxin-like_sf"/>
</dbReference>
<evidence type="ECO:0000256" key="1">
    <source>
        <dbReference type="ARBA" id="ARBA00001927"/>
    </source>
</evidence>
<dbReference type="InterPro" id="IPR025192">
    <property type="entry name" value="Succ_DH/fum_Rdtase_N"/>
</dbReference>
<dbReference type="GO" id="GO:0046872">
    <property type="term" value="F:metal ion binding"/>
    <property type="evidence" value="ECO:0007669"/>
    <property type="project" value="UniProtKB-KW"/>
</dbReference>
<dbReference type="Gene3D" id="3.10.20.30">
    <property type="match status" value="1"/>
</dbReference>
<accession>A0A2A4X4P5</accession>
<dbReference type="InterPro" id="IPR012675">
    <property type="entry name" value="Beta-grasp_dom_sf"/>
</dbReference>
<sequence>MSKKTFTLKVFRSHSEEGQYWESFDLELTPGLNVISALMEVQKNPVNSAGVRVAPIAWEQGCLEEVCGSCSMLVNGRPRQACTAIIALILKKTNSREVTLAPLTKFVLVRDLVVDRQVMFENLKKVKGWVSADGSFTEGFGPKISQKAQEINYELSTCMTCGCCSEACPQVSANSKFMGPAPVSQVRLFNNHPTGKADKTERLHSMMSEEGVISCGNAQNCVRVCPKDIALTESIAVLGRDITKQSAKEIFGIGDRE</sequence>
<evidence type="ECO:0000256" key="13">
    <source>
        <dbReference type="ARBA" id="ARBA00034078"/>
    </source>
</evidence>
<evidence type="ECO:0000313" key="15">
    <source>
        <dbReference type="EMBL" id="PCI77099.1"/>
    </source>
</evidence>
<dbReference type="Proteomes" id="UP000218775">
    <property type="component" value="Unassembled WGS sequence"/>
</dbReference>
<dbReference type="GO" id="GO:0006099">
    <property type="term" value="P:tricarboxylic acid cycle"/>
    <property type="evidence" value="ECO:0007669"/>
    <property type="project" value="UniProtKB-KW"/>
</dbReference>
<protein>
    <recommendedName>
        <fullName evidence="4">succinate dehydrogenase</fullName>
        <ecNumber evidence="4">1.3.5.1</ecNumber>
    </recommendedName>
</protein>
<gene>
    <name evidence="15" type="ORF">COB21_03465</name>
</gene>
<comment type="cofactor">
    <cofactor evidence="13">
        <name>[2Fe-2S] cluster</name>
        <dbReference type="ChEBI" id="CHEBI:190135"/>
    </cofactor>
</comment>
<dbReference type="NCBIfam" id="TIGR00384">
    <property type="entry name" value="dhsB"/>
    <property type="match status" value="1"/>
</dbReference>
<dbReference type="PANTHER" id="PTHR11921:SF29">
    <property type="entry name" value="SUCCINATE DEHYDROGENASE [UBIQUINONE] IRON-SULFUR SUBUNIT, MITOCHONDRIAL"/>
    <property type="match status" value="1"/>
</dbReference>
<evidence type="ECO:0000259" key="14">
    <source>
        <dbReference type="PROSITE" id="PS51379"/>
    </source>
</evidence>
<dbReference type="InterPro" id="IPR017900">
    <property type="entry name" value="4Fe4S_Fe_S_CS"/>
</dbReference>
<dbReference type="PROSITE" id="PS51379">
    <property type="entry name" value="4FE4S_FER_2"/>
    <property type="match status" value="1"/>
</dbReference>
<comment type="similarity">
    <text evidence="3">Belongs to the succinate dehydrogenase/fumarate reductase iron-sulfur protein family.</text>
</comment>
<keyword evidence="11" id="KW-0411">Iron-sulfur</keyword>
<evidence type="ECO:0000256" key="11">
    <source>
        <dbReference type="ARBA" id="ARBA00023014"/>
    </source>
</evidence>
<proteinExistence type="inferred from homology"/>
<evidence type="ECO:0000313" key="16">
    <source>
        <dbReference type="Proteomes" id="UP000218775"/>
    </source>
</evidence>
<comment type="cofactor">
    <cofactor evidence="2">
        <name>[4Fe-4S] cluster</name>
        <dbReference type="ChEBI" id="CHEBI:49883"/>
    </cofactor>
</comment>
<evidence type="ECO:0000256" key="7">
    <source>
        <dbReference type="ARBA" id="ARBA00022714"/>
    </source>
</evidence>
<dbReference type="FunFam" id="1.10.1060.10:FF:000005">
    <property type="entry name" value="Succinate dehydrogenase iron-sulfur subunit"/>
    <property type="match status" value="1"/>
</dbReference>
<keyword evidence="7" id="KW-0001">2Fe-2S</keyword>
<evidence type="ECO:0000256" key="10">
    <source>
        <dbReference type="ARBA" id="ARBA00023004"/>
    </source>
</evidence>
<evidence type="ECO:0000256" key="6">
    <source>
        <dbReference type="ARBA" id="ARBA00022532"/>
    </source>
</evidence>
<dbReference type="InterPro" id="IPR004489">
    <property type="entry name" value="Succ_DH/fum_Rdtase_Fe-S"/>
</dbReference>
<dbReference type="EC" id="1.3.5.1" evidence="4"/>
<reference evidence="16" key="1">
    <citation type="submission" date="2017-08" db="EMBL/GenBank/DDBJ databases">
        <title>A dynamic microbial community with high functional redundancy inhabits the cold, oxic subseafloor aquifer.</title>
        <authorList>
            <person name="Tully B.J."/>
            <person name="Wheat C.G."/>
            <person name="Glazer B.T."/>
            <person name="Huber J.A."/>
        </authorList>
    </citation>
    <scope>NUCLEOTIDE SEQUENCE [LARGE SCALE GENOMIC DNA]</scope>
</reference>
<evidence type="ECO:0000256" key="5">
    <source>
        <dbReference type="ARBA" id="ARBA00022485"/>
    </source>
</evidence>
<dbReference type="SUPFAM" id="SSF46548">
    <property type="entry name" value="alpha-helical ferredoxin"/>
    <property type="match status" value="1"/>
</dbReference>
<dbReference type="SUPFAM" id="SSF54292">
    <property type="entry name" value="2Fe-2S ferredoxin-like"/>
    <property type="match status" value="1"/>
</dbReference>
<evidence type="ECO:0000256" key="3">
    <source>
        <dbReference type="ARBA" id="ARBA00009433"/>
    </source>
</evidence>
<evidence type="ECO:0000256" key="4">
    <source>
        <dbReference type="ARBA" id="ARBA00012792"/>
    </source>
</evidence>
<dbReference type="GO" id="GO:0051539">
    <property type="term" value="F:4 iron, 4 sulfur cluster binding"/>
    <property type="evidence" value="ECO:0007669"/>
    <property type="project" value="UniProtKB-KW"/>
</dbReference>
<dbReference type="InterPro" id="IPR050573">
    <property type="entry name" value="SDH/FRD_Iron-Sulfur"/>
</dbReference>
<dbReference type="GO" id="GO:0008177">
    <property type="term" value="F:succinate dehydrogenase (quinone) activity"/>
    <property type="evidence" value="ECO:0007669"/>
    <property type="project" value="UniProtKB-EC"/>
</dbReference>
<evidence type="ECO:0000256" key="8">
    <source>
        <dbReference type="ARBA" id="ARBA00022723"/>
    </source>
</evidence>
<organism evidence="15 16">
    <name type="scientific">Aerophobetes bacterium</name>
    <dbReference type="NCBI Taxonomy" id="2030807"/>
    <lineage>
        <taxon>Bacteria</taxon>
        <taxon>Candidatus Aerophobota</taxon>
    </lineage>
</organism>
<dbReference type="PROSITE" id="PS00198">
    <property type="entry name" value="4FE4S_FER_1"/>
    <property type="match status" value="1"/>
</dbReference>
<dbReference type="GO" id="GO:0022904">
    <property type="term" value="P:respiratory electron transport chain"/>
    <property type="evidence" value="ECO:0007669"/>
    <property type="project" value="TreeGrafter"/>
</dbReference>
<dbReference type="GO" id="GO:0009055">
    <property type="term" value="F:electron transfer activity"/>
    <property type="evidence" value="ECO:0007669"/>
    <property type="project" value="InterPro"/>
</dbReference>
<dbReference type="AlphaFoldDB" id="A0A2A4X4P5"/>
<dbReference type="GO" id="GO:0051537">
    <property type="term" value="F:2 iron, 2 sulfur cluster binding"/>
    <property type="evidence" value="ECO:0007669"/>
    <property type="project" value="UniProtKB-KW"/>
</dbReference>
<dbReference type="PANTHER" id="PTHR11921">
    <property type="entry name" value="SUCCINATE DEHYDROGENASE IRON-SULFUR PROTEIN"/>
    <property type="match status" value="1"/>
</dbReference>
<dbReference type="EMBL" id="NVUK01000020">
    <property type="protein sequence ID" value="PCI77099.1"/>
    <property type="molecule type" value="Genomic_DNA"/>
</dbReference>
<dbReference type="NCBIfam" id="NF006391">
    <property type="entry name" value="PRK08640.1"/>
    <property type="match status" value="1"/>
</dbReference>
<dbReference type="GO" id="GO:0051538">
    <property type="term" value="F:3 iron, 4 sulfur cluster binding"/>
    <property type="evidence" value="ECO:0007669"/>
    <property type="project" value="UniProtKB-KW"/>
</dbReference>
<comment type="caution">
    <text evidence="15">The sequence shown here is derived from an EMBL/GenBank/DDBJ whole genome shotgun (WGS) entry which is preliminary data.</text>
</comment>
<keyword evidence="12" id="KW-0003">3Fe-4S</keyword>
<keyword evidence="6" id="KW-0816">Tricarboxylic acid cycle</keyword>
<dbReference type="InterPro" id="IPR017896">
    <property type="entry name" value="4Fe4S_Fe-S-bd"/>
</dbReference>
<name>A0A2A4X4P5_UNCAE</name>
<evidence type="ECO:0000256" key="12">
    <source>
        <dbReference type="ARBA" id="ARBA00023291"/>
    </source>
</evidence>
<keyword evidence="10" id="KW-0408">Iron</keyword>
<keyword evidence="9" id="KW-0560">Oxidoreductase</keyword>
<keyword evidence="5" id="KW-0004">4Fe-4S</keyword>
<dbReference type="Pfam" id="PF13085">
    <property type="entry name" value="Fer2_3"/>
    <property type="match status" value="1"/>
</dbReference>
<evidence type="ECO:0000256" key="2">
    <source>
        <dbReference type="ARBA" id="ARBA00001966"/>
    </source>
</evidence>
<comment type="cofactor">
    <cofactor evidence="1">
        <name>[3Fe-4S] cluster</name>
        <dbReference type="ChEBI" id="CHEBI:21137"/>
    </cofactor>
</comment>
<keyword evidence="8" id="KW-0479">Metal-binding</keyword>
<dbReference type="Gene3D" id="1.10.1060.10">
    <property type="entry name" value="Alpha-helical ferredoxin"/>
    <property type="match status" value="1"/>
</dbReference>
<feature type="domain" description="4Fe-4S ferredoxin-type" evidence="14">
    <location>
        <begin position="147"/>
        <end position="179"/>
    </location>
</feature>